<name>A0A9P4LUC6_9PEZI</name>
<dbReference type="Proteomes" id="UP000799776">
    <property type="component" value="Unassembled WGS sequence"/>
</dbReference>
<feature type="region of interest" description="Disordered" evidence="1">
    <location>
        <begin position="1"/>
        <end position="21"/>
    </location>
</feature>
<protein>
    <submittedName>
        <fullName evidence="2">Uncharacterized protein</fullName>
    </submittedName>
</protein>
<accession>A0A9P4LUC6</accession>
<dbReference type="AlphaFoldDB" id="A0A9P4LUC6"/>
<organism evidence="2 3">
    <name type="scientific">Saccharata proteae CBS 121410</name>
    <dbReference type="NCBI Taxonomy" id="1314787"/>
    <lineage>
        <taxon>Eukaryota</taxon>
        <taxon>Fungi</taxon>
        <taxon>Dikarya</taxon>
        <taxon>Ascomycota</taxon>
        <taxon>Pezizomycotina</taxon>
        <taxon>Dothideomycetes</taxon>
        <taxon>Dothideomycetes incertae sedis</taxon>
        <taxon>Botryosphaeriales</taxon>
        <taxon>Saccharataceae</taxon>
        <taxon>Saccharata</taxon>
    </lineage>
</organism>
<comment type="caution">
    <text evidence="2">The sequence shown here is derived from an EMBL/GenBank/DDBJ whole genome shotgun (WGS) entry which is preliminary data.</text>
</comment>
<feature type="region of interest" description="Disordered" evidence="1">
    <location>
        <begin position="145"/>
        <end position="165"/>
    </location>
</feature>
<reference evidence="2" key="1">
    <citation type="journal article" date="2020" name="Stud. Mycol.">
        <title>101 Dothideomycetes genomes: a test case for predicting lifestyles and emergence of pathogens.</title>
        <authorList>
            <person name="Haridas S."/>
            <person name="Albert R."/>
            <person name="Binder M."/>
            <person name="Bloem J."/>
            <person name="Labutti K."/>
            <person name="Salamov A."/>
            <person name="Andreopoulos B."/>
            <person name="Baker S."/>
            <person name="Barry K."/>
            <person name="Bills G."/>
            <person name="Bluhm B."/>
            <person name="Cannon C."/>
            <person name="Castanera R."/>
            <person name="Culley D."/>
            <person name="Daum C."/>
            <person name="Ezra D."/>
            <person name="Gonzalez J."/>
            <person name="Henrissat B."/>
            <person name="Kuo A."/>
            <person name="Liang C."/>
            <person name="Lipzen A."/>
            <person name="Lutzoni F."/>
            <person name="Magnuson J."/>
            <person name="Mondo S."/>
            <person name="Nolan M."/>
            <person name="Ohm R."/>
            <person name="Pangilinan J."/>
            <person name="Park H.-J."/>
            <person name="Ramirez L."/>
            <person name="Alfaro M."/>
            <person name="Sun H."/>
            <person name="Tritt A."/>
            <person name="Yoshinaga Y."/>
            <person name="Zwiers L.-H."/>
            <person name="Turgeon B."/>
            <person name="Goodwin S."/>
            <person name="Spatafora J."/>
            <person name="Crous P."/>
            <person name="Grigoriev I."/>
        </authorList>
    </citation>
    <scope>NUCLEOTIDE SEQUENCE</scope>
    <source>
        <strain evidence="2">CBS 121410</strain>
    </source>
</reference>
<feature type="region of interest" description="Disordered" evidence="1">
    <location>
        <begin position="79"/>
        <end position="106"/>
    </location>
</feature>
<proteinExistence type="predicted"/>
<evidence type="ECO:0000313" key="2">
    <source>
        <dbReference type="EMBL" id="KAF2086385.1"/>
    </source>
</evidence>
<evidence type="ECO:0000313" key="3">
    <source>
        <dbReference type="Proteomes" id="UP000799776"/>
    </source>
</evidence>
<dbReference type="EMBL" id="ML978725">
    <property type="protein sequence ID" value="KAF2086385.1"/>
    <property type="molecule type" value="Genomic_DNA"/>
</dbReference>
<keyword evidence="3" id="KW-1185">Reference proteome</keyword>
<gene>
    <name evidence="2" type="ORF">K490DRAFT_66940</name>
</gene>
<feature type="compositionally biased region" description="Pro residues" evidence="1">
    <location>
        <begin position="10"/>
        <end position="21"/>
    </location>
</feature>
<feature type="region of interest" description="Disordered" evidence="1">
    <location>
        <begin position="281"/>
        <end position="302"/>
    </location>
</feature>
<evidence type="ECO:0000256" key="1">
    <source>
        <dbReference type="SAM" id="MobiDB-lite"/>
    </source>
</evidence>
<sequence length="400" mass="42792">MPSRFNPLVALPPTPPSTHPYPPTTYHDLTPHDTTLLTHALSTAPPRNHFPQFWARSFCPSPSICDPRSRTAMLPAHLLQQRRHSSTTTTPPLPPTEENTTNGASSPLCRTHDLLAPELVASLHAFVADEIRAAAAMLASLTAASVSTDTPSPTSPMHPLPRRSRTSSLNCPACVLSRIGDDAAAVVMLRTVMVARMVLGGARVAGVWAAGGDAMSAAASREARFGWVDAWVGNLFREDDVAGVVEGTVERGLWLAALVTGLGGAGAGDVSPLTRTGMGGCDGDGAHGSDNVDGYSRDRKGPGSLGLRDALSRFHWPLRDSPPSFHPDQSLRERRQRRWGAEMRANWYRSEIYGTEDAGTAMFGEDATTVARELGWDFEDSGYGSGGNTPGWGGVRYETM</sequence>